<feature type="non-terminal residue" evidence="8">
    <location>
        <position position="228"/>
    </location>
</feature>
<dbReference type="Pfam" id="PF13491">
    <property type="entry name" value="FtsK_4TM"/>
    <property type="match status" value="1"/>
</dbReference>
<feature type="transmembrane region" description="Helical" evidence="6">
    <location>
        <begin position="20"/>
        <end position="42"/>
    </location>
</feature>
<accession>A0A383CD49</accession>
<keyword evidence="4 6" id="KW-1133">Transmembrane helix</keyword>
<gene>
    <name evidence="8" type="ORF">METZ01_LOCUS482884</name>
</gene>
<feature type="transmembrane region" description="Helical" evidence="6">
    <location>
        <begin position="62"/>
        <end position="92"/>
    </location>
</feature>
<evidence type="ECO:0000259" key="7">
    <source>
        <dbReference type="Pfam" id="PF13491"/>
    </source>
</evidence>
<sequence>MKNYVFSNFRKINSFVKKRFIELSGVLLVIASIFLLISILSYDQGDPSLTYTPETDLLKNLGGFYGSAIADFILQSIGLVSFFIIINLFNWGFTLIKEKKIDNFITKVFFIFPYIVFGTTYLNISYNHSYWINFHGNGGFVGRIIKEFFYSFTNIIDNQYINLSFLILAIVFFILSLNLKIKEIIKILSLPYFIIKKVIVLFKRKKKSNANIDNTNLDIDIKDSSDNI</sequence>
<feature type="domain" description="DNA translocase FtsK 4TM region" evidence="7">
    <location>
        <begin position="18"/>
        <end position="174"/>
    </location>
</feature>
<organism evidence="8">
    <name type="scientific">marine metagenome</name>
    <dbReference type="NCBI Taxonomy" id="408172"/>
    <lineage>
        <taxon>unclassified sequences</taxon>
        <taxon>metagenomes</taxon>
        <taxon>ecological metagenomes</taxon>
    </lineage>
</organism>
<keyword evidence="3 6" id="KW-0812">Transmembrane</keyword>
<protein>
    <recommendedName>
        <fullName evidence="7">DNA translocase FtsK 4TM region domain-containing protein</fullName>
    </recommendedName>
</protein>
<feature type="transmembrane region" description="Helical" evidence="6">
    <location>
        <begin position="160"/>
        <end position="179"/>
    </location>
</feature>
<dbReference type="InterPro" id="IPR025199">
    <property type="entry name" value="FtsK_4TM"/>
</dbReference>
<name>A0A383CD49_9ZZZZ</name>
<evidence type="ECO:0000256" key="6">
    <source>
        <dbReference type="SAM" id="Phobius"/>
    </source>
</evidence>
<dbReference type="GO" id="GO:0005886">
    <property type="term" value="C:plasma membrane"/>
    <property type="evidence" value="ECO:0007669"/>
    <property type="project" value="UniProtKB-SubCell"/>
</dbReference>
<keyword evidence="5 6" id="KW-0472">Membrane</keyword>
<dbReference type="AlphaFoldDB" id="A0A383CD49"/>
<evidence type="ECO:0000256" key="4">
    <source>
        <dbReference type="ARBA" id="ARBA00022989"/>
    </source>
</evidence>
<evidence type="ECO:0000313" key="8">
    <source>
        <dbReference type="EMBL" id="SVE30030.1"/>
    </source>
</evidence>
<reference evidence="8" key="1">
    <citation type="submission" date="2018-05" db="EMBL/GenBank/DDBJ databases">
        <authorList>
            <person name="Lanie J.A."/>
            <person name="Ng W.-L."/>
            <person name="Kazmierczak K.M."/>
            <person name="Andrzejewski T.M."/>
            <person name="Davidsen T.M."/>
            <person name="Wayne K.J."/>
            <person name="Tettelin H."/>
            <person name="Glass J.I."/>
            <person name="Rusch D."/>
            <person name="Podicherti R."/>
            <person name="Tsui H.-C.T."/>
            <person name="Winkler M.E."/>
        </authorList>
    </citation>
    <scope>NUCLEOTIDE SEQUENCE</scope>
</reference>
<evidence type="ECO:0000256" key="3">
    <source>
        <dbReference type="ARBA" id="ARBA00022692"/>
    </source>
</evidence>
<feature type="transmembrane region" description="Helical" evidence="6">
    <location>
        <begin position="104"/>
        <end position="124"/>
    </location>
</feature>
<evidence type="ECO:0000256" key="2">
    <source>
        <dbReference type="ARBA" id="ARBA00022475"/>
    </source>
</evidence>
<evidence type="ECO:0000256" key="1">
    <source>
        <dbReference type="ARBA" id="ARBA00004651"/>
    </source>
</evidence>
<evidence type="ECO:0000256" key="5">
    <source>
        <dbReference type="ARBA" id="ARBA00023136"/>
    </source>
</evidence>
<keyword evidence="2" id="KW-1003">Cell membrane</keyword>
<comment type="subcellular location">
    <subcellularLocation>
        <location evidence="1">Cell membrane</location>
        <topology evidence="1">Multi-pass membrane protein</topology>
    </subcellularLocation>
</comment>
<dbReference type="EMBL" id="UINC01207787">
    <property type="protein sequence ID" value="SVE30030.1"/>
    <property type="molecule type" value="Genomic_DNA"/>
</dbReference>
<proteinExistence type="predicted"/>